<keyword evidence="2" id="KW-1133">Transmembrane helix</keyword>
<proteinExistence type="predicted"/>
<feature type="transmembrane region" description="Helical" evidence="2">
    <location>
        <begin position="12"/>
        <end position="35"/>
    </location>
</feature>
<organism evidence="3 4">
    <name type="scientific">Actinoplanes campanulatus</name>
    <dbReference type="NCBI Taxonomy" id="113559"/>
    <lineage>
        <taxon>Bacteria</taxon>
        <taxon>Bacillati</taxon>
        <taxon>Actinomycetota</taxon>
        <taxon>Actinomycetes</taxon>
        <taxon>Micromonosporales</taxon>
        <taxon>Micromonosporaceae</taxon>
        <taxon>Actinoplanes</taxon>
    </lineage>
</organism>
<evidence type="ECO:0000256" key="1">
    <source>
        <dbReference type="SAM" id="MobiDB-lite"/>
    </source>
</evidence>
<evidence type="ECO:0000313" key="4">
    <source>
        <dbReference type="Proteomes" id="UP000590749"/>
    </source>
</evidence>
<comment type="caution">
    <text evidence="3">The sequence shown here is derived from an EMBL/GenBank/DDBJ whole genome shotgun (WGS) entry which is preliminary data.</text>
</comment>
<evidence type="ECO:0000256" key="2">
    <source>
        <dbReference type="SAM" id="Phobius"/>
    </source>
</evidence>
<accession>A0A7W5ABG9</accession>
<reference evidence="3 4" key="1">
    <citation type="submission" date="2020-08" db="EMBL/GenBank/DDBJ databases">
        <title>Genomic Encyclopedia of Type Strains, Phase III (KMG-III): the genomes of soil and plant-associated and newly described type strains.</title>
        <authorList>
            <person name="Whitman W."/>
        </authorList>
    </citation>
    <scope>NUCLEOTIDE SEQUENCE [LARGE SCALE GENOMIC DNA]</scope>
    <source>
        <strain evidence="3 4">CECT 3287</strain>
    </source>
</reference>
<evidence type="ECO:0000313" key="3">
    <source>
        <dbReference type="EMBL" id="MBB3092884.1"/>
    </source>
</evidence>
<name>A0A7W5ABG9_9ACTN</name>
<protein>
    <submittedName>
        <fullName evidence="3">Uncharacterized protein</fullName>
    </submittedName>
</protein>
<sequence>MDDRFRSNFRRGAVAGVAVMSVVAFLAGLAVRAYAGAVPDRPAVVDSRFGDRPGLSRPAAPADEDCPPSSSPAVER</sequence>
<gene>
    <name evidence="3" type="ORF">FHR83_000518</name>
</gene>
<dbReference type="Proteomes" id="UP000590749">
    <property type="component" value="Unassembled WGS sequence"/>
</dbReference>
<dbReference type="EMBL" id="JACHXF010000001">
    <property type="protein sequence ID" value="MBB3092884.1"/>
    <property type="molecule type" value="Genomic_DNA"/>
</dbReference>
<feature type="region of interest" description="Disordered" evidence="1">
    <location>
        <begin position="45"/>
        <end position="76"/>
    </location>
</feature>
<keyword evidence="4" id="KW-1185">Reference proteome</keyword>
<dbReference type="AlphaFoldDB" id="A0A7W5ABG9"/>
<keyword evidence="2" id="KW-0472">Membrane</keyword>
<keyword evidence="2" id="KW-0812">Transmembrane</keyword>